<dbReference type="SUPFAM" id="SSF81995">
    <property type="entry name" value="beta-sandwich domain of Sec23/24"/>
    <property type="match status" value="1"/>
</dbReference>
<gene>
    <name evidence="2" type="ORF">GSI_11190</name>
</gene>
<feature type="compositionally biased region" description="Polar residues" evidence="1">
    <location>
        <begin position="43"/>
        <end position="63"/>
    </location>
</feature>
<feature type="region of interest" description="Disordered" evidence="1">
    <location>
        <begin position="81"/>
        <end position="108"/>
    </location>
</feature>
<dbReference type="OrthoDB" id="2681631at2759"/>
<evidence type="ECO:0000313" key="2">
    <source>
        <dbReference type="EMBL" id="PIL26711.1"/>
    </source>
</evidence>
<accession>A0A2G8RYW7</accession>
<evidence type="ECO:0008006" key="4">
    <source>
        <dbReference type="Google" id="ProtNLM"/>
    </source>
</evidence>
<dbReference type="Proteomes" id="UP000230002">
    <property type="component" value="Unassembled WGS sequence"/>
</dbReference>
<dbReference type="AlphaFoldDB" id="A0A2G8RYW7"/>
<protein>
    <recommendedName>
        <fullName evidence="4">Retrotransposon gag domain-containing protein</fullName>
    </recommendedName>
</protein>
<feature type="compositionally biased region" description="Polar residues" evidence="1">
    <location>
        <begin position="225"/>
        <end position="234"/>
    </location>
</feature>
<organism evidence="2 3">
    <name type="scientific">Ganoderma sinense ZZ0214-1</name>
    <dbReference type="NCBI Taxonomy" id="1077348"/>
    <lineage>
        <taxon>Eukaryota</taxon>
        <taxon>Fungi</taxon>
        <taxon>Dikarya</taxon>
        <taxon>Basidiomycota</taxon>
        <taxon>Agaricomycotina</taxon>
        <taxon>Agaricomycetes</taxon>
        <taxon>Polyporales</taxon>
        <taxon>Polyporaceae</taxon>
        <taxon>Ganoderma</taxon>
    </lineage>
</organism>
<feature type="region of interest" description="Disordered" evidence="1">
    <location>
        <begin position="454"/>
        <end position="528"/>
    </location>
</feature>
<sequence length="633" mass="71709">MDPWEQLLALYVAPHQYPSPTPSPPPVLRAIYAREAREARSAQDNSTVRSKNPQTSDLTHSSLTTVSTAVHNNPALTDTTAEIPSASAHQTPGSTQSRASRQQNKHQDQQLRYLERLLHELVHVSRPLSPSNAPEAHTHAPVQNDTESQAPPVAGSSRLDYREPAEDPPSPDLTSIPDPIDNQEPSGRNRSDSNGLTQALGNLGLHATPAPTAQDPVQPARIRQSPRSNRAMSQEFSLDQATREWIQHEIADVFTRLRPPTTGRKHAAPRLAPPEYFDGISPDFEQWKSDVQVYVAGLDKDAAISAVLGLIRGTNVNRWKRNLTQDKFVANGNSWNYTDIAAFWAELTTKFRPINYVNDAIIALDQIHMGSRRAEDFFDEWEDLASRAGENKDTPNNIYRLKNALPSGYLVAISTMPTKPATYAEWKSTIINMDNDRIIFNRQIYDFTVVHLHSDRSHRPPPRYSQPQYAPPRYPPPRPQYVPRAPPYAPRPAPQYYQPQYPPPRPYYPQRPQMPMMPGDRRTGTGVTCGAKKTEKGTCGDMWHIPNRTGAAALQKRRWEERDSREEFLEEIRRFHQEDPEDFLAQTTGMEIPSYCEEPGPPMEHPTEGYVDSYDEIRDQMDDYEQHFPYGPT</sequence>
<comment type="caution">
    <text evidence="2">The sequence shown here is derived from an EMBL/GenBank/DDBJ whole genome shotgun (WGS) entry which is preliminary data.</text>
</comment>
<feature type="compositionally biased region" description="Pro residues" evidence="1">
    <location>
        <begin position="500"/>
        <end position="509"/>
    </location>
</feature>
<reference evidence="2 3" key="1">
    <citation type="journal article" date="2015" name="Sci. Rep.">
        <title>Chromosome-level genome map provides insights into diverse defense mechanisms in the medicinal fungus Ganoderma sinense.</title>
        <authorList>
            <person name="Zhu Y."/>
            <person name="Xu J."/>
            <person name="Sun C."/>
            <person name="Zhou S."/>
            <person name="Xu H."/>
            <person name="Nelson D.R."/>
            <person name="Qian J."/>
            <person name="Song J."/>
            <person name="Luo H."/>
            <person name="Xiang L."/>
            <person name="Li Y."/>
            <person name="Xu Z."/>
            <person name="Ji A."/>
            <person name="Wang L."/>
            <person name="Lu S."/>
            <person name="Hayward A."/>
            <person name="Sun W."/>
            <person name="Li X."/>
            <person name="Schwartz D.C."/>
            <person name="Wang Y."/>
            <person name="Chen S."/>
        </authorList>
    </citation>
    <scope>NUCLEOTIDE SEQUENCE [LARGE SCALE GENOMIC DNA]</scope>
    <source>
        <strain evidence="2 3">ZZ0214-1</strain>
    </source>
</reference>
<evidence type="ECO:0000313" key="3">
    <source>
        <dbReference type="Proteomes" id="UP000230002"/>
    </source>
</evidence>
<evidence type="ECO:0000256" key="1">
    <source>
        <dbReference type="SAM" id="MobiDB-lite"/>
    </source>
</evidence>
<feature type="compositionally biased region" description="Pro residues" evidence="1">
    <location>
        <begin position="469"/>
        <end position="493"/>
    </location>
</feature>
<feature type="compositionally biased region" description="Polar residues" evidence="1">
    <location>
        <begin position="81"/>
        <end position="102"/>
    </location>
</feature>
<feature type="compositionally biased region" description="Polar residues" evidence="1">
    <location>
        <begin position="183"/>
        <end position="200"/>
    </location>
</feature>
<name>A0A2G8RYW7_9APHY</name>
<proteinExistence type="predicted"/>
<keyword evidence="3" id="KW-1185">Reference proteome</keyword>
<feature type="region of interest" description="Disordered" evidence="1">
    <location>
        <begin position="127"/>
        <end position="234"/>
    </location>
</feature>
<feature type="region of interest" description="Disordered" evidence="1">
    <location>
        <begin position="35"/>
        <end position="63"/>
    </location>
</feature>
<dbReference type="EMBL" id="AYKW01000039">
    <property type="protein sequence ID" value="PIL26711.1"/>
    <property type="molecule type" value="Genomic_DNA"/>
</dbReference>